<proteinExistence type="predicted"/>
<protein>
    <submittedName>
        <fullName evidence="1">Uncharacterized protein</fullName>
    </submittedName>
</protein>
<evidence type="ECO:0000313" key="2">
    <source>
        <dbReference type="Proteomes" id="UP001634393"/>
    </source>
</evidence>
<dbReference type="EMBL" id="JBJXBP010000007">
    <property type="protein sequence ID" value="KAL3820178.1"/>
    <property type="molecule type" value="Genomic_DNA"/>
</dbReference>
<organism evidence="1 2">
    <name type="scientific">Penstemon smallii</name>
    <dbReference type="NCBI Taxonomy" id="265156"/>
    <lineage>
        <taxon>Eukaryota</taxon>
        <taxon>Viridiplantae</taxon>
        <taxon>Streptophyta</taxon>
        <taxon>Embryophyta</taxon>
        <taxon>Tracheophyta</taxon>
        <taxon>Spermatophyta</taxon>
        <taxon>Magnoliopsida</taxon>
        <taxon>eudicotyledons</taxon>
        <taxon>Gunneridae</taxon>
        <taxon>Pentapetalae</taxon>
        <taxon>asterids</taxon>
        <taxon>lamiids</taxon>
        <taxon>Lamiales</taxon>
        <taxon>Plantaginaceae</taxon>
        <taxon>Cheloneae</taxon>
        <taxon>Penstemon</taxon>
    </lineage>
</organism>
<reference evidence="1 2" key="1">
    <citation type="submission" date="2024-12" db="EMBL/GenBank/DDBJ databases">
        <title>The unique morphological basis and parallel evolutionary history of personate flowers in Penstemon.</title>
        <authorList>
            <person name="Depatie T.H."/>
            <person name="Wessinger C.A."/>
        </authorList>
    </citation>
    <scope>NUCLEOTIDE SEQUENCE [LARGE SCALE GENOMIC DNA]</scope>
    <source>
        <strain evidence="1">WTNN_2</strain>
        <tissue evidence="1">Leaf</tissue>
    </source>
</reference>
<keyword evidence="2" id="KW-1185">Reference proteome</keyword>
<comment type="caution">
    <text evidence="1">The sequence shown here is derived from an EMBL/GenBank/DDBJ whole genome shotgun (WGS) entry which is preliminary data.</text>
</comment>
<evidence type="ECO:0000313" key="1">
    <source>
        <dbReference type="EMBL" id="KAL3820178.1"/>
    </source>
</evidence>
<name>A0ABD3S6R2_9LAMI</name>
<dbReference type="AlphaFoldDB" id="A0ABD3S6R2"/>
<dbReference type="Proteomes" id="UP001634393">
    <property type="component" value="Unassembled WGS sequence"/>
</dbReference>
<accession>A0ABD3S6R2</accession>
<gene>
    <name evidence="1" type="ORF">ACJIZ3_006083</name>
</gene>
<sequence length="64" mass="7453">MGAIIPALMHRIPSELRTSILEFFEASILEFFGPIVCTHIWRLSYSSILEFIGPFRLRSYHLNN</sequence>